<keyword evidence="2" id="KW-1185">Reference proteome</keyword>
<gene>
    <name evidence="1" type="ORF">Vadar_031499</name>
</gene>
<reference evidence="1 2" key="1">
    <citation type="journal article" date="2021" name="Hortic Res">
        <title>High-quality reference genome and annotation aids understanding of berry development for evergreen blueberry (Vaccinium darrowii).</title>
        <authorList>
            <person name="Yu J."/>
            <person name="Hulse-Kemp A.M."/>
            <person name="Babiker E."/>
            <person name="Staton M."/>
        </authorList>
    </citation>
    <scope>NUCLEOTIDE SEQUENCE [LARGE SCALE GENOMIC DNA]</scope>
    <source>
        <strain evidence="2">cv. NJ 8807/NJ 8810</strain>
        <tissue evidence="1">Young leaf</tissue>
    </source>
</reference>
<protein>
    <submittedName>
        <fullName evidence="1">Uncharacterized protein</fullName>
    </submittedName>
</protein>
<evidence type="ECO:0000313" key="2">
    <source>
        <dbReference type="Proteomes" id="UP000828048"/>
    </source>
</evidence>
<accession>A0ACB7YHQ8</accession>
<evidence type="ECO:0000313" key="1">
    <source>
        <dbReference type="EMBL" id="KAH7852961.1"/>
    </source>
</evidence>
<dbReference type="EMBL" id="CM037158">
    <property type="protein sequence ID" value="KAH7852961.1"/>
    <property type="molecule type" value="Genomic_DNA"/>
</dbReference>
<sequence>MGFYSMAASRIHCAATSLLCEETNDLCFDDLDSVTDNQNLGVTDEDRSESLVDLPLLSEEVFSFMVESEREHLPREDYLERLRNGALELGSVRKEAIDWIWKACFLYGFGPLSVCLSVNYLDRFLALYEVPRDQTWAVQLLAVTCLSLATKMEEPAVPLNVDLQVGEPKFMFEGKTIQRMELLLLKTLDWKMKACTPFSFIDYFVRKINDHRHQPSGSLISRSVQLILSTIKGTDFLEFKHSEVAAAVALHVSGKIQPDDIPNAVSCFINLEVGRMLKCVEMLQDLPLLPTINVGIGASVPQSPIGVLDAATSLNSKIDDLTGGSFDDSSYSTPETKRRKLDCNPSQETNFKS</sequence>
<organism evidence="1 2">
    <name type="scientific">Vaccinium darrowii</name>
    <dbReference type="NCBI Taxonomy" id="229202"/>
    <lineage>
        <taxon>Eukaryota</taxon>
        <taxon>Viridiplantae</taxon>
        <taxon>Streptophyta</taxon>
        <taxon>Embryophyta</taxon>
        <taxon>Tracheophyta</taxon>
        <taxon>Spermatophyta</taxon>
        <taxon>Magnoliopsida</taxon>
        <taxon>eudicotyledons</taxon>
        <taxon>Gunneridae</taxon>
        <taxon>Pentapetalae</taxon>
        <taxon>asterids</taxon>
        <taxon>Ericales</taxon>
        <taxon>Ericaceae</taxon>
        <taxon>Vaccinioideae</taxon>
        <taxon>Vaccinieae</taxon>
        <taxon>Vaccinium</taxon>
    </lineage>
</organism>
<name>A0ACB7YHQ8_9ERIC</name>
<comment type="caution">
    <text evidence="1">The sequence shown here is derived from an EMBL/GenBank/DDBJ whole genome shotgun (WGS) entry which is preliminary data.</text>
</comment>
<dbReference type="Proteomes" id="UP000828048">
    <property type="component" value="Chromosome 8"/>
</dbReference>
<proteinExistence type="predicted"/>